<keyword evidence="2" id="KW-1185">Reference proteome</keyword>
<comment type="caution">
    <text evidence="1">The sequence shown here is derived from an EMBL/GenBank/DDBJ whole genome shotgun (WGS) entry which is preliminary data.</text>
</comment>
<gene>
    <name evidence="1" type="ORF">CEXT_204021</name>
</gene>
<name>A0AAV4UB28_CAEEX</name>
<dbReference type="EMBL" id="BPLR01012593">
    <property type="protein sequence ID" value="GIY55016.1"/>
    <property type="molecule type" value="Genomic_DNA"/>
</dbReference>
<feature type="non-terminal residue" evidence="1">
    <location>
        <position position="1"/>
    </location>
</feature>
<evidence type="ECO:0000313" key="2">
    <source>
        <dbReference type="Proteomes" id="UP001054945"/>
    </source>
</evidence>
<sequence length="45" mass="5079">NSWYSPASSNTKTGFSGTRIYEAHHKSKYKDSFTGLRNDIEVPIS</sequence>
<evidence type="ECO:0000313" key="1">
    <source>
        <dbReference type="EMBL" id="GIY55016.1"/>
    </source>
</evidence>
<protein>
    <submittedName>
        <fullName evidence="1">Uncharacterized protein</fullName>
    </submittedName>
</protein>
<dbReference type="Proteomes" id="UP001054945">
    <property type="component" value="Unassembled WGS sequence"/>
</dbReference>
<accession>A0AAV4UB28</accession>
<proteinExistence type="predicted"/>
<dbReference type="AlphaFoldDB" id="A0AAV4UB28"/>
<organism evidence="1 2">
    <name type="scientific">Caerostris extrusa</name>
    <name type="common">Bark spider</name>
    <name type="synonym">Caerostris bankana</name>
    <dbReference type="NCBI Taxonomy" id="172846"/>
    <lineage>
        <taxon>Eukaryota</taxon>
        <taxon>Metazoa</taxon>
        <taxon>Ecdysozoa</taxon>
        <taxon>Arthropoda</taxon>
        <taxon>Chelicerata</taxon>
        <taxon>Arachnida</taxon>
        <taxon>Araneae</taxon>
        <taxon>Araneomorphae</taxon>
        <taxon>Entelegynae</taxon>
        <taxon>Araneoidea</taxon>
        <taxon>Araneidae</taxon>
        <taxon>Caerostris</taxon>
    </lineage>
</organism>
<reference evidence="1 2" key="1">
    <citation type="submission" date="2021-06" db="EMBL/GenBank/DDBJ databases">
        <title>Caerostris extrusa draft genome.</title>
        <authorList>
            <person name="Kono N."/>
            <person name="Arakawa K."/>
        </authorList>
    </citation>
    <scope>NUCLEOTIDE SEQUENCE [LARGE SCALE GENOMIC DNA]</scope>
</reference>